<protein>
    <submittedName>
        <fullName evidence="2">Hexulose-6-phosphate isomerase</fullName>
    </submittedName>
</protein>
<keyword evidence="3" id="KW-1185">Reference proteome</keyword>
<dbReference type="InterPro" id="IPR036237">
    <property type="entry name" value="Xyl_isomerase-like_sf"/>
</dbReference>
<feature type="domain" description="Xylose isomerase-like TIM barrel" evidence="1">
    <location>
        <begin position="25"/>
        <end position="273"/>
    </location>
</feature>
<dbReference type="GO" id="GO:0016853">
    <property type="term" value="F:isomerase activity"/>
    <property type="evidence" value="ECO:0007669"/>
    <property type="project" value="UniProtKB-KW"/>
</dbReference>
<reference evidence="2 3" key="1">
    <citation type="submission" date="2019-06" db="EMBL/GenBank/DDBJ databases">
        <title>Whole genome shotgun sequence of Brevibacillus reuszeri NBRC 15719.</title>
        <authorList>
            <person name="Hosoyama A."/>
            <person name="Uohara A."/>
            <person name="Ohji S."/>
            <person name="Ichikawa N."/>
        </authorList>
    </citation>
    <scope>NUCLEOTIDE SEQUENCE [LARGE SCALE GENOMIC DNA]</scope>
    <source>
        <strain evidence="2 3">NBRC 15719</strain>
    </source>
</reference>
<evidence type="ECO:0000259" key="1">
    <source>
        <dbReference type="Pfam" id="PF01261"/>
    </source>
</evidence>
<dbReference type="PANTHER" id="PTHR12110">
    <property type="entry name" value="HYDROXYPYRUVATE ISOMERASE"/>
    <property type="match status" value="1"/>
</dbReference>
<evidence type="ECO:0000313" key="2">
    <source>
        <dbReference type="EMBL" id="GED67670.1"/>
    </source>
</evidence>
<proteinExistence type="predicted"/>
<organism evidence="2 3">
    <name type="scientific">Brevibacillus reuszeri</name>
    <dbReference type="NCBI Taxonomy" id="54915"/>
    <lineage>
        <taxon>Bacteria</taxon>
        <taxon>Bacillati</taxon>
        <taxon>Bacillota</taxon>
        <taxon>Bacilli</taxon>
        <taxon>Bacillales</taxon>
        <taxon>Paenibacillaceae</taxon>
        <taxon>Brevibacillus</taxon>
    </lineage>
</organism>
<gene>
    <name evidence="2" type="primary">sgbU</name>
    <name evidence="2" type="ORF">BRE01_13720</name>
</gene>
<comment type="caution">
    <text evidence="2">The sequence shown here is derived from an EMBL/GenBank/DDBJ whole genome shotgun (WGS) entry which is preliminary data.</text>
</comment>
<dbReference type="InterPro" id="IPR013022">
    <property type="entry name" value="Xyl_isomerase-like_TIM-brl"/>
</dbReference>
<dbReference type="EMBL" id="BJON01000006">
    <property type="protein sequence ID" value="GED67670.1"/>
    <property type="molecule type" value="Genomic_DNA"/>
</dbReference>
<dbReference type="SUPFAM" id="SSF51658">
    <property type="entry name" value="Xylose isomerase-like"/>
    <property type="match status" value="1"/>
</dbReference>
<dbReference type="RefSeq" id="WP_307725592.1">
    <property type="nucleotide sequence ID" value="NZ_BJON01000006.1"/>
</dbReference>
<evidence type="ECO:0000313" key="3">
    <source>
        <dbReference type="Proteomes" id="UP000319578"/>
    </source>
</evidence>
<dbReference type="Proteomes" id="UP000319578">
    <property type="component" value="Unassembled WGS sequence"/>
</dbReference>
<dbReference type="Pfam" id="PF01261">
    <property type="entry name" value="AP_endonuc_2"/>
    <property type="match status" value="1"/>
</dbReference>
<keyword evidence="2" id="KW-0413">Isomerase</keyword>
<dbReference type="Gene3D" id="3.20.20.150">
    <property type="entry name" value="Divalent-metal-dependent TIM barrel enzymes"/>
    <property type="match status" value="1"/>
</dbReference>
<dbReference type="InterPro" id="IPR050312">
    <property type="entry name" value="IolE/XylAMocC-like"/>
</dbReference>
<sequence>MHCKIKKGINIWSFPEQMNIVDCMRLAKEGGFEGIELALSMKGELGLTSSVEEILRLKQKADEIGIVINSLATGLYWQFSLTSNREDIRQKAKETVRRQLDIGALLGVDCILVCPGTVGVDFTPDEVVPDASEIEFFAGSEVIDYDVAYDRALSAFIELAPYAEEKKVMIGVENIWNKFLLSPLEMRDFIDKIGSPWVRVFFDVGNVVAFGYPEQWIRILGKRIAKVHFKDYRRDAKGLAGFVDLLAGDVDYVRVVDELVALDYDGWANAEMCPVYKCYSDQIVYNTSAAMDRILRIK</sequence>
<name>A0ABQ0TIJ8_9BACL</name>
<dbReference type="PANTHER" id="PTHR12110:SF53">
    <property type="entry name" value="BLR5974 PROTEIN"/>
    <property type="match status" value="1"/>
</dbReference>
<accession>A0ABQ0TIJ8</accession>